<keyword evidence="1" id="KW-1133">Transmembrane helix</keyword>
<reference evidence="2" key="1">
    <citation type="submission" date="2020-11" db="EMBL/GenBank/DDBJ databases">
        <authorList>
            <person name="Tran Van P."/>
        </authorList>
    </citation>
    <scope>NUCLEOTIDE SEQUENCE</scope>
</reference>
<evidence type="ECO:0000313" key="3">
    <source>
        <dbReference type="Proteomes" id="UP000759131"/>
    </source>
</evidence>
<accession>A0A7R9Q597</accession>
<dbReference type="EMBL" id="CAJPIZ010012134">
    <property type="protein sequence ID" value="CAG2113530.1"/>
    <property type="molecule type" value="Genomic_DNA"/>
</dbReference>
<dbReference type="EMBL" id="OC866709">
    <property type="protein sequence ID" value="CAD7633100.1"/>
    <property type="molecule type" value="Genomic_DNA"/>
</dbReference>
<evidence type="ECO:0000256" key="1">
    <source>
        <dbReference type="SAM" id="Phobius"/>
    </source>
</evidence>
<feature type="transmembrane region" description="Helical" evidence="1">
    <location>
        <begin position="12"/>
        <end position="31"/>
    </location>
</feature>
<organism evidence="2">
    <name type="scientific">Medioppia subpectinata</name>
    <dbReference type="NCBI Taxonomy" id="1979941"/>
    <lineage>
        <taxon>Eukaryota</taxon>
        <taxon>Metazoa</taxon>
        <taxon>Ecdysozoa</taxon>
        <taxon>Arthropoda</taxon>
        <taxon>Chelicerata</taxon>
        <taxon>Arachnida</taxon>
        <taxon>Acari</taxon>
        <taxon>Acariformes</taxon>
        <taxon>Sarcoptiformes</taxon>
        <taxon>Oribatida</taxon>
        <taxon>Brachypylina</taxon>
        <taxon>Oppioidea</taxon>
        <taxon>Oppiidae</taxon>
        <taxon>Medioppia</taxon>
    </lineage>
</organism>
<gene>
    <name evidence="2" type="ORF">OSB1V03_LOCUS13499</name>
</gene>
<proteinExistence type="predicted"/>
<dbReference type="Proteomes" id="UP000759131">
    <property type="component" value="Unassembled WGS sequence"/>
</dbReference>
<dbReference type="AlphaFoldDB" id="A0A7R9Q597"/>
<keyword evidence="1" id="KW-0812">Transmembrane</keyword>
<keyword evidence="1" id="KW-0472">Membrane</keyword>
<name>A0A7R9Q597_9ACAR</name>
<keyword evidence="3" id="KW-1185">Reference proteome</keyword>
<sequence>MLSHDNTITMIDLYVFVAIITIWLLLVIYSTCQHIYTDRLNASRESNGSACVEQNHVLHALSLVSNYRQSIRVNTSHTSSNGNPLDGIRVLCHLSIVLHHFAHSLNANKTSQTVGVFHIVQHKFLSLYVNGG</sequence>
<protein>
    <submittedName>
        <fullName evidence="2">Uncharacterized protein</fullName>
    </submittedName>
</protein>
<evidence type="ECO:0000313" key="2">
    <source>
        <dbReference type="EMBL" id="CAD7633100.1"/>
    </source>
</evidence>